<keyword evidence="2" id="KW-1185">Reference proteome</keyword>
<reference evidence="1" key="1">
    <citation type="submission" date="2023-08" db="EMBL/GenBank/DDBJ databases">
        <authorList>
            <person name="Chen Y."/>
            <person name="Shah S."/>
            <person name="Dougan E. K."/>
            <person name="Thang M."/>
            <person name="Chan C."/>
        </authorList>
    </citation>
    <scope>NUCLEOTIDE SEQUENCE</scope>
</reference>
<dbReference type="Proteomes" id="UP001178507">
    <property type="component" value="Unassembled WGS sequence"/>
</dbReference>
<protein>
    <submittedName>
        <fullName evidence="1">Uncharacterized protein</fullName>
    </submittedName>
</protein>
<comment type="caution">
    <text evidence="1">The sequence shown here is derived from an EMBL/GenBank/DDBJ whole genome shotgun (WGS) entry which is preliminary data.</text>
</comment>
<gene>
    <name evidence="1" type="ORF">EVOR1521_LOCUS21924</name>
</gene>
<proteinExistence type="predicted"/>
<evidence type="ECO:0000313" key="1">
    <source>
        <dbReference type="EMBL" id="CAJ1398038.1"/>
    </source>
</evidence>
<name>A0AA36J3U2_9DINO</name>
<accession>A0AA36J3U2</accession>
<organism evidence="1 2">
    <name type="scientific">Effrenium voratum</name>
    <dbReference type="NCBI Taxonomy" id="2562239"/>
    <lineage>
        <taxon>Eukaryota</taxon>
        <taxon>Sar</taxon>
        <taxon>Alveolata</taxon>
        <taxon>Dinophyceae</taxon>
        <taxon>Suessiales</taxon>
        <taxon>Symbiodiniaceae</taxon>
        <taxon>Effrenium</taxon>
    </lineage>
</organism>
<dbReference type="AlphaFoldDB" id="A0AA36J3U2"/>
<evidence type="ECO:0000313" key="2">
    <source>
        <dbReference type="Proteomes" id="UP001178507"/>
    </source>
</evidence>
<sequence length="88" mass="9652">MASLATLQIRDVELLAAAGQEVDAKVQLFTPQGLVCTTWAFASLRLEAVFLDKAVARLQEFQLEPKGCAMLLWSLATLRKDCECLGKP</sequence>
<dbReference type="EMBL" id="CAUJNA010003287">
    <property type="protein sequence ID" value="CAJ1398038.1"/>
    <property type="molecule type" value="Genomic_DNA"/>
</dbReference>